<dbReference type="GO" id="GO:0003824">
    <property type="term" value="F:catalytic activity"/>
    <property type="evidence" value="ECO:0007669"/>
    <property type="project" value="UniProtKB-ARBA"/>
</dbReference>
<organism evidence="6 7">
    <name type="scientific">Streptomyces mexicanus</name>
    <dbReference type="NCBI Taxonomy" id="178566"/>
    <lineage>
        <taxon>Bacteria</taxon>
        <taxon>Bacillati</taxon>
        <taxon>Actinomycetota</taxon>
        <taxon>Actinomycetes</taxon>
        <taxon>Kitasatosporales</taxon>
        <taxon>Streptomycetaceae</taxon>
        <taxon>Streptomyces</taxon>
    </lineage>
</organism>
<dbReference type="InterPro" id="IPR036412">
    <property type="entry name" value="HAD-like_sf"/>
</dbReference>
<dbReference type="InterPro" id="IPR051600">
    <property type="entry name" value="Beta-PGM-like"/>
</dbReference>
<dbReference type="InterPro" id="IPR023198">
    <property type="entry name" value="PGP-like_dom2"/>
</dbReference>
<dbReference type="PANTHER" id="PTHR46193">
    <property type="entry name" value="6-PHOSPHOGLUCONATE PHOSPHATASE"/>
    <property type="match status" value="1"/>
</dbReference>
<keyword evidence="4" id="KW-0460">Magnesium</keyword>
<dbReference type="SUPFAM" id="SSF56784">
    <property type="entry name" value="HAD-like"/>
    <property type="match status" value="1"/>
</dbReference>
<dbReference type="Gene3D" id="1.10.150.240">
    <property type="entry name" value="Putative phosphatase, domain 2"/>
    <property type="match status" value="1"/>
</dbReference>
<dbReference type="Proteomes" id="UP000517694">
    <property type="component" value="Unassembled WGS sequence"/>
</dbReference>
<evidence type="ECO:0000313" key="6">
    <source>
        <dbReference type="EMBL" id="MBC2866286.1"/>
    </source>
</evidence>
<dbReference type="SFLD" id="SFLDS00003">
    <property type="entry name" value="Haloacid_Dehalogenase"/>
    <property type="match status" value="1"/>
</dbReference>
<evidence type="ECO:0000256" key="4">
    <source>
        <dbReference type="ARBA" id="ARBA00022842"/>
    </source>
</evidence>
<evidence type="ECO:0000256" key="2">
    <source>
        <dbReference type="ARBA" id="ARBA00006171"/>
    </source>
</evidence>
<name>A0A7X1I0L3_9ACTN</name>
<reference evidence="6 7" key="1">
    <citation type="submission" date="2020-08" db="EMBL/GenBank/DDBJ databases">
        <title>Whole-Genome Sequence of French Clinical Streptomyces mexicanus Strain Q0842.</title>
        <authorList>
            <person name="Boxberger M."/>
            <person name="La Scola B."/>
        </authorList>
    </citation>
    <scope>NUCLEOTIDE SEQUENCE [LARGE SCALE GENOMIC DNA]</scope>
    <source>
        <strain evidence="6 7">Marseille-Q0842</strain>
    </source>
</reference>
<comment type="caution">
    <text evidence="6">The sequence shown here is derived from an EMBL/GenBank/DDBJ whole genome shotgun (WGS) entry which is preliminary data.</text>
</comment>
<keyword evidence="3" id="KW-0479">Metal-binding</keyword>
<gene>
    <name evidence="6" type="ORF">H1R13_15215</name>
</gene>
<comment type="similarity">
    <text evidence="2">Belongs to the HAD-like hydrolase superfamily. CbbY/CbbZ/Gph/YieH family.</text>
</comment>
<protein>
    <submittedName>
        <fullName evidence="6">HAD family phosphatase</fullName>
    </submittedName>
</protein>
<sequence length="263" mass="28160">MTPPPTLDPDWTPEAVVFDCDGTLIDSEQHWQRARAIVLRAFGHAPDEEFAQRAKGLHYRDCGVLMAELVGEPDHAEEMTHQLLSTFRALVAREPVSTRGARELVRTLERVAPLAVASNCPEDVVRFSLESVNLHRHFRHIVVPDDRIRPKPHPDTYAEAARRLGVPGGRALAVEDSVNGMKAAVAAGLRVVGVGPRPAPEGTALADLWVTSLDDPALMAWARSRPTAAGARTDLPGAPTGDAADAKVPRPGGPSSQDPAGAS</sequence>
<evidence type="ECO:0000256" key="3">
    <source>
        <dbReference type="ARBA" id="ARBA00022723"/>
    </source>
</evidence>
<feature type="region of interest" description="Disordered" evidence="5">
    <location>
        <begin position="225"/>
        <end position="263"/>
    </location>
</feature>
<proteinExistence type="inferred from homology"/>
<dbReference type="CDD" id="cd07505">
    <property type="entry name" value="HAD_BPGM-like"/>
    <property type="match status" value="1"/>
</dbReference>
<dbReference type="PANTHER" id="PTHR46193:SF10">
    <property type="entry name" value="6-PHOSPHOGLUCONATE PHOSPHATASE"/>
    <property type="match status" value="1"/>
</dbReference>
<dbReference type="RefSeq" id="WP_185947453.1">
    <property type="nucleotide sequence ID" value="NZ_JACMHY010000005.1"/>
</dbReference>
<dbReference type="InterPro" id="IPR006439">
    <property type="entry name" value="HAD-SF_hydro_IA"/>
</dbReference>
<evidence type="ECO:0000313" key="7">
    <source>
        <dbReference type="Proteomes" id="UP000517694"/>
    </source>
</evidence>
<dbReference type="SFLD" id="SFLDG01129">
    <property type="entry name" value="C1.5:_HAD__Beta-PGM__Phosphata"/>
    <property type="match status" value="1"/>
</dbReference>
<comment type="cofactor">
    <cofactor evidence="1">
        <name>Mg(2+)</name>
        <dbReference type="ChEBI" id="CHEBI:18420"/>
    </cofactor>
</comment>
<dbReference type="Pfam" id="PF13419">
    <property type="entry name" value="HAD_2"/>
    <property type="match status" value="1"/>
</dbReference>
<dbReference type="NCBIfam" id="TIGR01509">
    <property type="entry name" value="HAD-SF-IA-v3"/>
    <property type="match status" value="1"/>
</dbReference>
<feature type="compositionally biased region" description="Polar residues" evidence="5">
    <location>
        <begin position="254"/>
        <end position="263"/>
    </location>
</feature>
<dbReference type="EMBL" id="JACMHY010000005">
    <property type="protein sequence ID" value="MBC2866286.1"/>
    <property type="molecule type" value="Genomic_DNA"/>
</dbReference>
<dbReference type="Gene3D" id="3.40.50.1000">
    <property type="entry name" value="HAD superfamily/HAD-like"/>
    <property type="match status" value="1"/>
</dbReference>
<accession>A0A7X1I0L3</accession>
<dbReference type="InterPro" id="IPR041492">
    <property type="entry name" value="HAD_2"/>
</dbReference>
<evidence type="ECO:0000256" key="5">
    <source>
        <dbReference type="SAM" id="MobiDB-lite"/>
    </source>
</evidence>
<evidence type="ECO:0000256" key="1">
    <source>
        <dbReference type="ARBA" id="ARBA00001946"/>
    </source>
</evidence>
<keyword evidence="7" id="KW-1185">Reference proteome</keyword>
<dbReference type="InterPro" id="IPR023214">
    <property type="entry name" value="HAD_sf"/>
</dbReference>
<dbReference type="AlphaFoldDB" id="A0A7X1I0L3"/>
<dbReference type="GO" id="GO:0046872">
    <property type="term" value="F:metal ion binding"/>
    <property type="evidence" value="ECO:0007669"/>
    <property type="project" value="UniProtKB-KW"/>
</dbReference>